<dbReference type="STRING" id="1423351.A0A074S1Z7"/>
<dbReference type="Pfam" id="PF08240">
    <property type="entry name" value="ADH_N"/>
    <property type="match status" value="1"/>
</dbReference>
<dbReference type="Gene3D" id="3.40.50.720">
    <property type="entry name" value="NAD(P)-binding Rossmann-like Domain"/>
    <property type="match status" value="1"/>
</dbReference>
<dbReference type="CDD" id="cd08249">
    <property type="entry name" value="enoyl_reductase_like"/>
    <property type="match status" value="1"/>
</dbReference>
<dbReference type="PANTHER" id="PTHR45348:SF2">
    <property type="entry name" value="ZINC-TYPE ALCOHOL DEHYDROGENASE-LIKE PROTEIN C2E1P3.01"/>
    <property type="match status" value="1"/>
</dbReference>
<dbReference type="InterPro" id="IPR020843">
    <property type="entry name" value="ER"/>
</dbReference>
<dbReference type="OrthoDB" id="3233595at2759"/>
<dbReference type="SUPFAM" id="SSF51735">
    <property type="entry name" value="NAD(P)-binding Rossmann-fold domains"/>
    <property type="match status" value="1"/>
</dbReference>
<dbReference type="Pfam" id="PF00107">
    <property type="entry name" value="ADH_zinc_N"/>
    <property type="match status" value="1"/>
</dbReference>
<dbReference type="InterPro" id="IPR047122">
    <property type="entry name" value="Trans-enoyl_RdTase-like"/>
</dbReference>
<evidence type="ECO:0000313" key="2">
    <source>
        <dbReference type="EMBL" id="KEP53371.1"/>
    </source>
</evidence>
<dbReference type="InterPro" id="IPR013154">
    <property type="entry name" value="ADH-like_N"/>
</dbReference>
<proteinExistence type="predicted"/>
<dbReference type="InterPro" id="IPR011032">
    <property type="entry name" value="GroES-like_sf"/>
</dbReference>
<comment type="caution">
    <text evidence="2">The sequence shown here is derived from an EMBL/GenBank/DDBJ whole genome shotgun (WGS) entry which is preliminary data.</text>
</comment>
<sequence>MSHPSHRASLLLQKQGKLEVGTRPTPIPQANQALVKVTAAAINPVDWKIQDYGFFVDKFPAVLGTDGAGIIESVGPEVTNFKAGDKVFFQGFYGRADETTFQEKSIVETDIISKIPDNITEDQASTIPVAAIAALVGLFQKTGVNVPANGSTANGKGVLILGGSSSVGQFGIQLASIAGFSPIVTTASTQHTDFLKSLGATHVFDRDAGAKAIQSVFSTPVSLVVDSISTASTQSLAFDVLTTPSLAPGAHLALV</sequence>
<name>A0A074S1Z7_9AGAM</name>
<dbReference type="SUPFAM" id="SSF50129">
    <property type="entry name" value="GroES-like"/>
    <property type="match status" value="1"/>
</dbReference>
<protein>
    <submittedName>
        <fullName evidence="2">Zinc-type alcohol dehydrogenase-like protein</fullName>
    </submittedName>
</protein>
<gene>
    <name evidence="2" type="ORF">V565_031650</name>
</gene>
<dbReference type="AlphaFoldDB" id="A0A074S1Z7"/>
<evidence type="ECO:0000313" key="3">
    <source>
        <dbReference type="Proteomes" id="UP000027456"/>
    </source>
</evidence>
<feature type="non-terminal residue" evidence="2">
    <location>
        <position position="255"/>
    </location>
</feature>
<organism evidence="2 3">
    <name type="scientific">Rhizoctonia solani 123E</name>
    <dbReference type="NCBI Taxonomy" id="1423351"/>
    <lineage>
        <taxon>Eukaryota</taxon>
        <taxon>Fungi</taxon>
        <taxon>Dikarya</taxon>
        <taxon>Basidiomycota</taxon>
        <taxon>Agaricomycotina</taxon>
        <taxon>Agaricomycetes</taxon>
        <taxon>Cantharellales</taxon>
        <taxon>Ceratobasidiaceae</taxon>
        <taxon>Rhizoctonia</taxon>
    </lineage>
</organism>
<reference evidence="2 3" key="1">
    <citation type="submission" date="2013-12" db="EMBL/GenBank/DDBJ databases">
        <authorList>
            <person name="Cubeta M."/>
            <person name="Pakala S."/>
            <person name="Fedorova N."/>
            <person name="Thomas E."/>
            <person name="Dean R."/>
            <person name="Jabaji S."/>
            <person name="Neate S."/>
            <person name="Toda T."/>
            <person name="Tavantzis S."/>
            <person name="Vilgalys R."/>
            <person name="Bharathan N."/>
            <person name="Pakala S."/>
            <person name="Losada L.S."/>
            <person name="Zafar N."/>
            <person name="Nierman W."/>
        </authorList>
    </citation>
    <scope>NUCLEOTIDE SEQUENCE [LARGE SCALE GENOMIC DNA]</scope>
    <source>
        <strain evidence="2 3">123E</strain>
    </source>
</reference>
<dbReference type="HOGENOM" id="CLU_026673_16_6_1"/>
<dbReference type="InterPro" id="IPR013149">
    <property type="entry name" value="ADH-like_C"/>
</dbReference>
<dbReference type="EMBL" id="AZST01000063">
    <property type="protein sequence ID" value="KEP53371.1"/>
    <property type="molecule type" value="Genomic_DNA"/>
</dbReference>
<dbReference type="PANTHER" id="PTHR45348">
    <property type="entry name" value="HYPOTHETICAL OXIDOREDUCTASE (EUROFUNG)"/>
    <property type="match status" value="1"/>
</dbReference>
<dbReference type="SMART" id="SM00829">
    <property type="entry name" value="PKS_ER"/>
    <property type="match status" value="1"/>
</dbReference>
<dbReference type="Proteomes" id="UP000027456">
    <property type="component" value="Unassembled WGS sequence"/>
</dbReference>
<accession>A0A074S1Z7</accession>
<dbReference type="Gene3D" id="3.90.180.10">
    <property type="entry name" value="Medium-chain alcohol dehydrogenases, catalytic domain"/>
    <property type="match status" value="1"/>
</dbReference>
<keyword evidence="3" id="KW-1185">Reference proteome</keyword>
<evidence type="ECO:0000259" key="1">
    <source>
        <dbReference type="SMART" id="SM00829"/>
    </source>
</evidence>
<dbReference type="GO" id="GO:0016651">
    <property type="term" value="F:oxidoreductase activity, acting on NAD(P)H"/>
    <property type="evidence" value="ECO:0007669"/>
    <property type="project" value="InterPro"/>
</dbReference>
<dbReference type="InterPro" id="IPR036291">
    <property type="entry name" value="NAD(P)-bd_dom_sf"/>
</dbReference>
<feature type="domain" description="Enoyl reductase (ER)" evidence="1">
    <location>
        <begin position="16"/>
        <end position="254"/>
    </location>
</feature>